<evidence type="ECO:0000313" key="2">
    <source>
        <dbReference type="EMBL" id="CAA2630991.1"/>
    </source>
</evidence>
<proteinExistence type="predicted"/>
<gene>
    <name evidence="2" type="ORF">SI7747_13016637</name>
</gene>
<dbReference type="Proteomes" id="UP001189122">
    <property type="component" value="Unassembled WGS sequence"/>
</dbReference>
<sequence length="332" mass="35745">MLQHCVAVGGHPPRAAAPPPLRLLRSPSPAASSVCIPASSTAASRSDGRSTMSRHVRVAVVGDVHDNWDLEEDAKALHFLGADLVLFTGDFGNENVDLVKSVAKLNLPRQKTDGVQLQLECLGEQHVGYRRLDFPLLNLSVVGGRPFSCGGKKLFREKLLSERYGVKDMESSARKIFEAAVGAPAGHTLILLATMARQVLPNRTQVFPLIHTRLGDRADDICGRDWVPGGGDHGDPGGPRPIPLVVFGHMHKELARGGGLRKMIAVGEGGTVYLNGAVVPRVRPAGEDQKELRGFTVVEAVDGRLRKISETWVLVCGEEAMIAEETVIFEGL</sequence>
<evidence type="ECO:0000313" key="3">
    <source>
        <dbReference type="Proteomes" id="UP001189122"/>
    </source>
</evidence>
<feature type="region of interest" description="Disordered" evidence="1">
    <location>
        <begin position="29"/>
        <end position="49"/>
    </location>
</feature>
<protein>
    <submittedName>
        <fullName evidence="2">Uncharacterized protein</fullName>
    </submittedName>
</protein>
<keyword evidence="3" id="KW-1185">Reference proteome</keyword>
<name>A0A7I8JJ98_SPIIN</name>
<dbReference type="InterPro" id="IPR027629">
    <property type="entry name" value="DevT-like"/>
</dbReference>
<accession>A0A7I8JJ98</accession>
<feature type="compositionally biased region" description="Polar residues" evidence="1">
    <location>
        <begin position="38"/>
        <end position="49"/>
    </location>
</feature>
<dbReference type="AlphaFoldDB" id="A0A7I8JJ98"/>
<dbReference type="EMBL" id="CACRZD030000013">
    <property type="protein sequence ID" value="CAA6670234.1"/>
    <property type="molecule type" value="Genomic_DNA"/>
</dbReference>
<dbReference type="PANTHER" id="PTHR35769">
    <property type="entry name" value="CALCINEURIN-LIKE METALLO-PHOSPHOESTERASE SUPERFAMILY PROTEIN"/>
    <property type="match status" value="1"/>
</dbReference>
<dbReference type="EMBL" id="LR743600">
    <property type="protein sequence ID" value="CAA2630991.1"/>
    <property type="molecule type" value="Genomic_DNA"/>
</dbReference>
<dbReference type="PANTHER" id="PTHR35769:SF2">
    <property type="entry name" value="CALCINEURIN-LIKE METALLO-PHOSPHOESTERASE SUPERFAMILY PROTEIN"/>
    <property type="match status" value="1"/>
</dbReference>
<dbReference type="SUPFAM" id="SSF56300">
    <property type="entry name" value="Metallo-dependent phosphatases"/>
    <property type="match status" value="1"/>
</dbReference>
<organism evidence="2">
    <name type="scientific">Spirodela intermedia</name>
    <name type="common">Intermediate duckweed</name>
    <dbReference type="NCBI Taxonomy" id="51605"/>
    <lineage>
        <taxon>Eukaryota</taxon>
        <taxon>Viridiplantae</taxon>
        <taxon>Streptophyta</taxon>
        <taxon>Embryophyta</taxon>
        <taxon>Tracheophyta</taxon>
        <taxon>Spermatophyta</taxon>
        <taxon>Magnoliopsida</taxon>
        <taxon>Liliopsida</taxon>
        <taxon>Araceae</taxon>
        <taxon>Lemnoideae</taxon>
        <taxon>Spirodela</taxon>
    </lineage>
</organism>
<reference evidence="2 3" key="1">
    <citation type="submission" date="2019-12" db="EMBL/GenBank/DDBJ databases">
        <authorList>
            <person name="Scholz U."/>
            <person name="Mascher M."/>
            <person name="Fiebig A."/>
        </authorList>
    </citation>
    <scope>NUCLEOTIDE SEQUENCE</scope>
</reference>
<dbReference type="InterPro" id="IPR029052">
    <property type="entry name" value="Metallo-depent_PP-like"/>
</dbReference>
<evidence type="ECO:0000256" key="1">
    <source>
        <dbReference type="SAM" id="MobiDB-lite"/>
    </source>
</evidence>